<protein>
    <submittedName>
        <fullName evidence="1">Uncharacterized protein</fullName>
    </submittedName>
</protein>
<evidence type="ECO:0000313" key="1">
    <source>
        <dbReference type="EMBL" id="ABU81835.1"/>
    </source>
</evidence>
<dbReference type="STRING" id="453591.Igni_0653"/>
<dbReference type="AlphaFoldDB" id="A8AA83"/>
<sequence length="327" mass="35890">MEYEVRASCHAAEKWRRATLSAALGAASALLLSPWLEAVLLPSAALFAASFQILACNREKKITVRREVQVKEKRALVTVSAPPGTYIKDYPSAPPVSGSPEGFERVTYVIDLDLNPFVFWPGTYLKVKEGQCECTAFLSLNEVVSSWSLEGLGLGEPVEVEGGDFAVPEVEGVREYAPGDDPRLVVWKTLYSPGGLRVKELKKVREVVGLKKGVATFTLDIGPWEDNPCMKAFAENLAKYLEGVGMKRVSGRADVAVLAPGGKGEAELYLLLNPLACLPSVEGFDALELVREEVLREYLATEKALKERGEVRGVPWSVPPRRTDWLR</sequence>
<dbReference type="EMBL" id="CP000816">
    <property type="protein sequence ID" value="ABU81835.1"/>
    <property type="molecule type" value="Genomic_DNA"/>
</dbReference>
<organism evidence="1 2">
    <name type="scientific">Ignicoccus hospitalis (strain KIN4/I / DSM 18386 / JCM 14125)</name>
    <dbReference type="NCBI Taxonomy" id="453591"/>
    <lineage>
        <taxon>Archaea</taxon>
        <taxon>Thermoproteota</taxon>
        <taxon>Thermoprotei</taxon>
        <taxon>Desulfurococcales</taxon>
        <taxon>Desulfurococcaceae</taxon>
        <taxon>Ignicoccus</taxon>
    </lineage>
</organism>
<dbReference type="GeneID" id="58786878"/>
<accession>A8AA83</accession>
<reference evidence="1 2" key="1">
    <citation type="journal article" date="2008" name="Genome Biol.">
        <title>A genomic analysis of the archaeal system Ignicoccus hospitalis-Nanoarchaeum equitans.</title>
        <authorList>
            <person name="Podar M."/>
            <person name="Anderson I."/>
            <person name="Makarova K.S."/>
            <person name="Elkins J.G."/>
            <person name="Ivanova N."/>
            <person name="Wall M.A."/>
            <person name="Lykidis A."/>
            <person name="Mavromatis K."/>
            <person name="Sun H."/>
            <person name="Hudson M.E."/>
            <person name="Chen W."/>
            <person name="Deciu C."/>
            <person name="Hutchison D."/>
            <person name="Eads J.R."/>
            <person name="Anderson A."/>
            <person name="Fernandes F."/>
            <person name="Szeto E."/>
            <person name="Lapidus A."/>
            <person name="Kyrpides N.C."/>
            <person name="Saier M.H.Jr."/>
            <person name="Richardson P.M."/>
            <person name="Rachel R."/>
            <person name="Huber H."/>
            <person name="Eisen J.A."/>
            <person name="Koonin E.V."/>
            <person name="Keller M."/>
            <person name="Stetter K.O."/>
        </authorList>
    </citation>
    <scope>NUCLEOTIDE SEQUENCE [LARGE SCALE GENOMIC DNA]</scope>
    <source>
        <strain evidence="2">KIN4/I / DSM 18386 / JCM 14125</strain>
    </source>
</reference>
<gene>
    <name evidence="1" type="ordered locus">Igni_0653</name>
</gene>
<dbReference type="Proteomes" id="UP000000262">
    <property type="component" value="Chromosome"/>
</dbReference>
<name>A8AA83_IGNH4</name>
<dbReference type="HOGENOM" id="CLU_848894_0_0_2"/>
<evidence type="ECO:0000313" key="2">
    <source>
        <dbReference type="Proteomes" id="UP000000262"/>
    </source>
</evidence>
<proteinExistence type="predicted"/>
<dbReference type="KEGG" id="iho:Igni_0653"/>
<keyword evidence="2" id="KW-1185">Reference proteome</keyword>
<dbReference type="OrthoDB" id="386140at2157"/>
<dbReference type="eggNOG" id="arCOG02742">
    <property type="taxonomic scope" value="Archaea"/>
</dbReference>
<dbReference type="RefSeq" id="WP_011998687.1">
    <property type="nucleotide sequence ID" value="NC_009776.1"/>
</dbReference>